<name>A0A249MUF2_SPHXE</name>
<organism evidence="2 3">
    <name type="scientific">Sphingobium xenophagum</name>
    <dbReference type="NCBI Taxonomy" id="121428"/>
    <lineage>
        <taxon>Bacteria</taxon>
        <taxon>Pseudomonadati</taxon>
        <taxon>Pseudomonadota</taxon>
        <taxon>Alphaproteobacteria</taxon>
        <taxon>Sphingomonadales</taxon>
        <taxon>Sphingomonadaceae</taxon>
        <taxon>Sphingobium</taxon>
    </lineage>
</organism>
<dbReference type="InterPro" id="IPR005835">
    <property type="entry name" value="NTP_transferase_dom"/>
</dbReference>
<dbReference type="InterPro" id="IPR029044">
    <property type="entry name" value="Nucleotide-diphossugar_trans"/>
</dbReference>
<dbReference type="Proteomes" id="UP000217141">
    <property type="component" value="Chromosome I"/>
</dbReference>
<dbReference type="PANTHER" id="PTHR47183">
    <property type="entry name" value="GLUCOSE-1-PHOSPHATE CYTIDYLYLTRANSFERASE-RELATED"/>
    <property type="match status" value="1"/>
</dbReference>
<dbReference type="NCBIfam" id="TIGR02623">
    <property type="entry name" value="G1P_cyt_trans"/>
    <property type="match status" value="1"/>
</dbReference>
<dbReference type="GO" id="GO:0009243">
    <property type="term" value="P:O antigen biosynthetic process"/>
    <property type="evidence" value="ECO:0007669"/>
    <property type="project" value="InterPro"/>
</dbReference>
<dbReference type="InterPro" id="IPR046981">
    <property type="entry name" value="G1P_cyt_trans"/>
</dbReference>
<gene>
    <name evidence="2" type="primary">rfbF</name>
    <name evidence="2" type="ORF">CJD35_11215</name>
</gene>
<dbReference type="GO" id="GO:0047343">
    <property type="term" value="F:glucose-1-phosphate cytidylyltransferase activity"/>
    <property type="evidence" value="ECO:0007669"/>
    <property type="project" value="InterPro"/>
</dbReference>
<dbReference type="Pfam" id="PF00483">
    <property type="entry name" value="NTP_transferase"/>
    <property type="match status" value="1"/>
</dbReference>
<keyword evidence="2" id="KW-0808">Transferase</keyword>
<dbReference type="EMBL" id="CP022745">
    <property type="protein sequence ID" value="ASY44948.1"/>
    <property type="molecule type" value="Genomic_DNA"/>
</dbReference>
<dbReference type="PANTHER" id="PTHR47183:SF1">
    <property type="entry name" value="GLUCOSE-1-PHOSPHATE CYTIDYLYLTRANSFERASE"/>
    <property type="match status" value="1"/>
</dbReference>
<dbReference type="KEGG" id="shyd:CJD35_11215"/>
<dbReference type="RefSeq" id="WP_026002289.1">
    <property type="nucleotide sequence ID" value="NZ_DAIMWA010000017.1"/>
</dbReference>
<dbReference type="InterPro" id="IPR013446">
    <property type="entry name" value="G1P_cyt_trans-like"/>
</dbReference>
<feature type="domain" description="Nucleotidyl transferase" evidence="1">
    <location>
        <begin position="5"/>
        <end position="232"/>
    </location>
</feature>
<accession>A0A249MUF2</accession>
<reference evidence="2 3" key="1">
    <citation type="submission" date="2017-08" db="EMBL/GenBank/DDBJ databases">
        <title>Whole Genome Sequence of Sphingobium hydrophobicum C1: Insights into Adaption to the Electronic-waste Contaminated Sediment.</title>
        <authorList>
            <person name="Song D."/>
            <person name="Chen X."/>
            <person name="Xu M."/>
        </authorList>
    </citation>
    <scope>NUCLEOTIDE SEQUENCE [LARGE SCALE GENOMIC DNA]</scope>
    <source>
        <strain evidence="2 3">C1</strain>
    </source>
</reference>
<dbReference type="Gene3D" id="3.90.550.10">
    <property type="entry name" value="Spore Coat Polysaccharide Biosynthesis Protein SpsA, Chain A"/>
    <property type="match status" value="1"/>
</dbReference>
<sequence length="259" mass="29319">MQVALLCGGLGTRLGEETVNRPKPMVEIGGKPILWHIMRFYRQFGHDSFVLCAGYKQEVIKDFFLNYDNYSNDLLIDFASSSVSLLGGERDRIDWKVVIQDTGEATLTAARLKRALRHIEGDIFMATYGDGLCDVDLDQLRTHHETSGKLATVTAVRPSSRFGELGLDGDSVTSFEEKPQTGKGWINGGFFVLHRSIFERLPDDPNLTLEADVLQPLAREGQLSVFRHDGFWQCMDTPREKHLLENYWKAGRAPWKVWA</sequence>
<keyword evidence="2" id="KW-0548">Nucleotidyltransferase</keyword>
<protein>
    <submittedName>
        <fullName evidence="2">Glucose-1-phosphate cytidylyltransferase</fullName>
    </submittedName>
</protein>
<evidence type="ECO:0000313" key="2">
    <source>
        <dbReference type="EMBL" id="ASY44948.1"/>
    </source>
</evidence>
<dbReference type="SUPFAM" id="SSF53448">
    <property type="entry name" value="Nucleotide-diphospho-sugar transferases"/>
    <property type="match status" value="1"/>
</dbReference>
<evidence type="ECO:0000313" key="3">
    <source>
        <dbReference type="Proteomes" id="UP000217141"/>
    </source>
</evidence>
<evidence type="ECO:0000259" key="1">
    <source>
        <dbReference type="Pfam" id="PF00483"/>
    </source>
</evidence>
<dbReference type="AlphaFoldDB" id="A0A249MUF2"/>
<proteinExistence type="predicted"/>
<dbReference type="CDD" id="cd02524">
    <property type="entry name" value="G1P_cytidylyltransferase"/>
    <property type="match status" value="1"/>
</dbReference>